<name>A0A815W570_9BILA</name>
<keyword evidence="2" id="KW-0479">Metal-binding</keyword>
<reference evidence="4" key="1">
    <citation type="submission" date="2021-02" db="EMBL/GenBank/DDBJ databases">
        <authorList>
            <person name="Nowell W R."/>
        </authorList>
    </citation>
    <scope>NUCLEOTIDE SEQUENCE</scope>
</reference>
<dbReference type="InterPro" id="IPR024079">
    <property type="entry name" value="MetalloPept_cat_dom_sf"/>
</dbReference>
<evidence type="ECO:0000313" key="6">
    <source>
        <dbReference type="Proteomes" id="UP000663832"/>
    </source>
</evidence>
<dbReference type="EMBL" id="CAJNOM010004738">
    <property type="protein sequence ID" value="CAF1658375.1"/>
    <property type="molecule type" value="Genomic_DNA"/>
</dbReference>
<keyword evidence="2" id="KW-0482">Metalloprotease</keyword>
<dbReference type="PRINTS" id="PR00480">
    <property type="entry name" value="ASTACIN"/>
</dbReference>
<keyword evidence="2" id="KW-0378">Hydrolase</keyword>
<comment type="cofactor">
    <cofactor evidence="2">
        <name>Zn(2+)</name>
        <dbReference type="ChEBI" id="CHEBI:29105"/>
    </cofactor>
    <text evidence="2">Binds 1 zinc ion per subunit.</text>
</comment>
<keyword evidence="2" id="KW-0862">Zinc</keyword>
<accession>A0A815W570</accession>
<dbReference type="Gene3D" id="3.40.390.10">
    <property type="entry name" value="Collagenase (Catalytic Domain)"/>
    <property type="match status" value="1"/>
</dbReference>
<dbReference type="GO" id="GO:0004222">
    <property type="term" value="F:metalloendopeptidase activity"/>
    <property type="evidence" value="ECO:0007669"/>
    <property type="project" value="UniProtKB-UniRule"/>
</dbReference>
<dbReference type="GO" id="GO:0006508">
    <property type="term" value="P:proteolysis"/>
    <property type="evidence" value="ECO:0007669"/>
    <property type="project" value="UniProtKB-KW"/>
</dbReference>
<protein>
    <recommendedName>
        <fullName evidence="2">Metalloendopeptidase</fullName>
        <ecNumber evidence="2">3.4.24.-</ecNumber>
    </recommendedName>
</protein>
<comment type="caution">
    <text evidence="4">The sequence shown here is derived from an EMBL/GenBank/DDBJ whole genome shotgun (WGS) entry which is preliminary data.</text>
</comment>
<keyword evidence="2" id="KW-0732">Signal</keyword>
<dbReference type="SUPFAM" id="SSF55486">
    <property type="entry name" value="Metalloproteases ('zincins'), catalytic domain"/>
    <property type="match status" value="1"/>
</dbReference>
<dbReference type="Pfam" id="PF01400">
    <property type="entry name" value="Astacin"/>
    <property type="match status" value="1"/>
</dbReference>
<dbReference type="InterPro" id="IPR001506">
    <property type="entry name" value="Peptidase_M12A"/>
</dbReference>
<dbReference type="Proteomes" id="UP000663832">
    <property type="component" value="Unassembled WGS sequence"/>
</dbReference>
<keyword evidence="2" id="KW-0645">Protease</keyword>
<feature type="domain" description="Peptidase M12A" evidence="3">
    <location>
        <begin position="88"/>
        <end position="183"/>
    </location>
</feature>
<gene>
    <name evidence="4" type="ORF">BJG266_LOCUS45732</name>
    <name evidence="5" type="ORF">QVE165_LOCUS62750</name>
</gene>
<evidence type="ECO:0000313" key="5">
    <source>
        <dbReference type="EMBL" id="CAF1658375.1"/>
    </source>
</evidence>
<evidence type="ECO:0000256" key="1">
    <source>
        <dbReference type="PROSITE-ProRule" id="PRU01211"/>
    </source>
</evidence>
<evidence type="ECO:0000313" key="4">
    <source>
        <dbReference type="EMBL" id="CAF1543449.1"/>
    </source>
</evidence>
<keyword evidence="6" id="KW-1185">Reference proteome</keyword>
<organism evidence="4 7">
    <name type="scientific">Adineta steineri</name>
    <dbReference type="NCBI Taxonomy" id="433720"/>
    <lineage>
        <taxon>Eukaryota</taxon>
        <taxon>Metazoa</taxon>
        <taxon>Spiralia</taxon>
        <taxon>Gnathifera</taxon>
        <taxon>Rotifera</taxon>
        <taxon>Eurotatoria</taxon>
        <taxon>Bdelloidea</taxon>
        <taxon>Adinetida</taxon>
        <taxon>Adinetidae</taxon>
        <taxon>Adineta</taxon>
    </lineage>
</organism>
<dbReference type="GO" id="GO:0046872">
    <property type="term" value="F:metal ion binding"/>
    <property type="evidence" value="ECO:0007669"/>
    <property type="project" value="UniProtKB-KW"/>
</dbReference>
<dbReference type="PANTHER" id="PTHR10127">
    <property type="entry name" value="DISCOIDIN, CUB, EGF, LAMININ , AND ZINC METALLOPROTEASE DOMAIN CONTAINING"/>
    <property type="match status" value="1"/>
</dbReference>
<dbReference type="EC" id="3.4.24.-" evidence="2"/>
<dbReference type="EMBL" id="CAJNOI010004353">
    <property type="protein sequence ID" value="CAF1543449.1"/>
    <property type="molecule type" value="Genomic_DNA"/>
</dbReference>
<proteinExistence type="predicted"/>
<comment type="caution">
    <text evidence="1">Lacks conserved residue(s) required for the propagation of feature annotation.</text>
</comment>
<feature type="chain" id="PRO_5035953248" description="Metalloendopeptidase" evidence="2">
    <location>
        <begin position="20"/>
        <end position="184"/>
    </location>
</feature>
<dbReference type="PROSITE" id="PS51864">
    <property type="entry name" value="ASTACIN"/>
    <property type="match status" value="1"/>
</dbReference>
<sequence length="184" mass="20509">MTINTVILLGSYLILMVHGIPIVPPPKALASSIHHTRISPEVLGGGYGGDMLFPNLPSKSMNRGVAYAEVNKWPSGIIPYDMSAITSFRHEHQRPDRDNYIHINYDNIDPEKHNDFAKQTWGTSAVDLKTSYDYGSIMHYGENYFSVNGRPTIVPKQDNAPIGSRTMLSPTDVKEVRLFYGCVA</sequence>
<evidence type="ECO:0000313" key="7">
    <source>
        <dbReference type="Proteomes" id="UP000663877"/>
    </source>
</evidence>
<dbReference type="Proteomes" id="UP000663877">
    <property type="component" value="Unassembled WGS sequence"/>
</dbReference>
<dbReference type="OrthoDB" id="291007at2759"/>
<evidence type="ECO:0000259" key="3">
    <source>
        <dbReference type="PROSITE" id="PS51864"/>
    </source>
</evidence>
<dbReference type="PANTHER" id="PTHR10127:SF850">
    <property type="entry name" value="METALLOENDOPEPTIDASE"/>
    <property type="match status" value="1"/>
</dbReference>
<dbReference type="AlphaFoldDB" id="A0A815W570"/>
<evidence type="ECO:0000256" key="2">
    <source>
        <dbReference type="RuleBase" id="RU361183"/>
    </source>
</evidence>
<feature type="signal peptide" evidence="2">
    <location>
        <begin position="1"/>
        <end position="19"/>
    </location>
</feature>